<dbReference type="Gene3D" id="1.25.40.80">
    <property type="match status" value="1"/>
</dbReference>
<dbReference type="Gene3D" id="3.40.50.620">
    <property type="entry name" value="HUPs"/>
    <property type="match status" value="1"/>
</dbReference>
<dbReference type="InterPro" id="IPR052551">
    <property type="entry name" value="UV-DNA_repair_photolyase"/>
</dbReference>
<accession>A0A7K3WJ48</accession>
<keyword evidence="2" id="KW-0456">Lyase</keyword>
<evidence type="ECO:0000313" key="2">
    <source>
        <dbReference type="EMBL" id="NEL56518.1"/>
    </source>
</evidence>
<dbReference type="PANTHER" id="PTHR38657">
    <property type="entry name" value="SLR1343 PROTEIN"/>
    <property type="match status" value="1"/>
</dbReference>
<gene>
    <name evidence="2" type="ORF">G1H19_21350</name>
</gene>
<dbReference type="EMBL" id="JAAGWK010000036">
    <property type="protein sequence ID" value="NEL56518.1"/>
    <property type="molecule type" value="Genomic_DNA"/>
</dbReference>
<dbReference type="PANTHER" id="PTHR38657:SF1">
    <property type="entry name" value="SLR1343 PROTEIN"/>
    <property type="match status" value="1"/>
</dbReference>
<protein>
    <submittedName>
        <fullName evidence="2">Cryptochrome/photolyase family protein</fullName>
    </submittedName>
</protein>
<dbReference type="AlphaFoldDB" id="A0A7K3WJ48"/>
<evidence type="ECO:0000313" key="3">
    <source>
        <dbReference type="Proteomes" id="UP000470470"/>
    </source>
</evidence>
<evidence type="ECO:0000256" key="1">
    <source>
        <dbReference type="SAM" id="MobiDB-lite"/>
    </source>
</evidence>
<dbReference type="Gene3D" id="1.10.10.1710">
    <property type="entry name" value="Deoxyribodipyrimidine photolyase-related"/>
    <property type="match status" value="1"/>
</dbReference>
<sequence length="526" mass="58883">MSSIDVGRSVDGDPATAVFGEQAPGTTRWCFADQLGPHFLDHPDQPVLLVESRAVFRRMRFHRQKAHLVLSALRHRAAELGERVTYLQTDTYGQALDQVREPLSVCAPTSWGSRDLVLRRPGVQVLAARGFVTSEADFAAWAGRRTRGGRPSGRRLLMEDFYRDARRRHDVLMDGAEPLGGTWNLDHDNREPPPADGRSPAPEPWWPVEDEIDERVRADLDRWEADGDVSFVGDDGPRLFPVTQAEARTRLEDFLAHRLGAFGPHEDAMLAGERWLAHSLISPALNLGLLDPAEVVHRVDAVYRESLAAGDPLPLNSVEGFTRQVMGWRDYIWHLYWYLGRDYRHGNALAAHEPVPDWMTELDDGAVDAACLSGVLGDVRRDGWVHHIPRLMVLGNYALQRGIDPLAMADWFHASFVDGYDWVMVANVVGMSQHADGGVLATKPYAAGGAYIDRMSDYCGGCRYDPKKRLGDDACPFTAGYWGFLERNRERLAGNQRMRQPLSGLGRLKDLDAVVEQEQRRGTQPP</sequence>
<keyword evidence="3" id="KW-1185">Reference proteome</keyword>
<comment type="caution">
    <text evidence="2">The sequence shown here is derived from an EMBL/GenBank/DDBJ whole genome shotgun (WGS) entry which is preliminary data.</text>
</comment>
<name>A0A7K3WJ48_9ACTN</name>
<dbReference type="Pfam" id="PF04244">
    <property type="entry name" value="DPRP"/>
    <property type="match status" value="1"/>
</dbReference>
<dbReference type="GO" id="GO:0016829">
    <property type="term" value="F:lyase activity"/>
    <property type="evidence" value="ECO:0007669"/>
    <property type="project" value="UniProtKB-KW"/>
</dbReference>
<dbReference type="InterPro" id="IPR036134">
    <property type="entry name" value="Crypto/Photolyase_FAD-like_sf"/>
</dbReference>
<proteinExistence type="predicted"/>
<dbReference type="SUPFAM" id="SSF48173">
    <property type="entry name" value="Cryptochrome/photolyase FAD-binding domain"/>
    <property type="match status" value="1"/>
</dbReference>
<dbReference type="InterPro" id="IPR007357">
    <property type="entry name" value="PhrB-like"/>
</dbReference>
<reference evidence="2 3" key="1">
    <citation type="submission" date="2020-02" db="EMBL/GenBank/DDBJ databases">
        <title>The whole genome sequence of CPCC 205119.</title>
        <authorList>
            <person name="Jiang Z."/>
        </authorList>
    </citation>
    <scope>NUCLEOTIDE SEQUENCE [LARGE SCALE GENOMIC DNA]</scope>
    <source>
        <strain evidence="2 3">CPCC 205119</strain>
    </source>
</reference>
<organism evidence="2 3">
    <name type="scientific">Goekera deserti</name>
    <dbReference type="NCBI Taxonomy" id="2497753"/>
    <lineage>
        <taxon>Bacteria</taxon>
        <taxon>Bacillati</taxon>
        <taxon>Actinomycetota</taxon>
        <taxon>Actinomycetes</taxon>
        <taxon>Geodermatophilales</taxon>
        <taxon>Geodermatophilaceae</taxon>
        <taxon>Goekera</taxon>
    </lineage>
</organism>
<dbReference type="InterPro" id="IPR014729">
    <property type="entry name" value="Rossmann-like_a/b/a_fold"/>
</dbReference>
<dbReference type="Gene3D" id="1.10.579.10">
    <property type="entry name" value="DNA Cyclobutane Dipyrimidine Photolyase, subunit A, domain 3"/>
    <property type="match status" value="1"/>
</dbReference>
<dbReference type="Proteomes" id="UP000470470">
    <property type="component" value="Unassembled WGS sequence"/>
</dbReference>
<feature type="region of interest" description="Disordered" evidence="1">
    <location>
        <begin position="178"/>
        <end position="206"/>
    </location>
</feature>
<dbReference type="RefSeq" id="WP_152729581.1">
    <property type="nucleotide sequence ID" value="NZ_JAABOZ010000003.1"/>
</dbReference>